<evidence type="ECO:0000313" key="5">
    <source>
        <dbReference type="EMBL" id="WGS65428.1"/>
    </source>
</evidence>
<dbReference type="Pfam" id="PF00072">
    <property type="entry name" value="Response_reg"/>
    <property type="match status" value="1"/>
</dbReference>
<keyword evidence="6" id="KW-1185">Reference proteome</keyword>
<dbReference type="Gene3D" id="3.40.50.2300">
    <property type="match status" value="1"/>
</dbReference>
<evidence type="ECO:0000256" key="1">
    <source>
        <dbReference type="ARBA" id="ARBA00022553"/>
    </source>
</evidence>
<dbReference type="Proteomes" id="UP001232493">
    <property type="component" value="Chromosome"/>
</dbReference>
<evidence type="ECO:0000259" key="4">
    <source>
        <dbReference type="PROSITE" id="PS50110"/>
    </source>
</evidence>
<reference evidence="5 6" key="1">
    <citation type="submission" date="2021-02" db="EMBL/GenBank/DDBJ databases">
        <title>Characterization of Marinitoga sp. nov. str. BP5-C20A.</title>
        <authorList>
            <person name="Erauso G."/>
            <person name="Postec A."/>
        </authorList>
    </citation>
    <scope>NUCLEOTIDE SEQUENCE [LARGE SCALE GENOMIC DNA]</scope>
    <source>
        <strain evidence="5 6">BP5-C20A</strain>
    </source>
</reference>
<evidence type="ECO:0000256" key="3">
    <source>
        <dbReference type="PROSITE-ProRule" id="PRU00169"/>
    </source>
</evidence>
<name>A0ABY8PS35_9BACT</name>
<gene>
    <name evidence="5" type="ORF">JRV97_02400</name>
</gene>
<dbReference type="RefSeq" id="WP_280999848.1">
    <property type="nucleotide sequence ID" value="NZ_CP069362.1"/>
</dbReference>
<dbReference type="PROSITE" id="PS50110">
    <property type="entry name" value="RESPONSE_REGULATORY"/>
    <property type="match status" value="1"/>
</dbReference>
<dbReference type="InterPro" id="IPR011006">
    <property type="entry name" value="CheY-like_superfamily"/>
</dbReference>
<dbReference type="PANTHER" id="PTHR44591">
    <property type="entry name" value="STRESS RESPONSE REGULATOR PROTEIN 1"/>
    <property type="match status" value="1"/>
</dbReference>
<dbReference type="InterPro" id="IPR001789">
    <property type="entry name" value="Sig_transdc_resp-reg_receiver"/>
</dbReference>
<keyword evidence="2" id="KW-0902">Two-component regulatory system</keyword>
<feature type="domain" description="Response regulatory" evidence="4">
    <location>
        <begin position="4"/>
        <end position="118"/>
    </location>
</feature>
<evidence type="ECO:0000313" key="6">
    <source>
        <dbReference type="Proteomes" id="UP001232493"/>
    </source>
</evidence>
<keyword evidence="1 3" id="KW-0597">Phosphoprotein</keyword>
<dbReference type="SMART" id="SM00448">
    <property type="entry name" value="REC"/>
    <property type="match status" value="1"/>
</dbReference>
<dbReference type="EMBL" id="CP069362">
    <property type="protein sequence ID" value="WGS65428.1"/>
    <property type="molecule type" value="Genomic_DNA"/>
</dbReference>
<proteinExistence type="predicted"/>
<sequence length="122" mass="13595">MNKKILIVDDSDVLRKILSFNFKKEGFEVYEARDGEEGLKKIKELMPDAVCLDIMMPKMDGFTVLKRLKEENIKVPILVLTAKGGEEDENLALSLGAFKVATKPFSPKNIVDIIKQAVGING</sequence>
<dbReference type="SUPFAM" id="SSF52172">
    <property type="entry name" value="CheY-like"/>
    <property type="match status" value="1"/>
</dbReference>
<dbReference type="InterPro" id="IPR050595">
    <property type="entry name" value="Bact_response_regulator"/>
</dbReference>
<organism evidence="5 6">
    <name type="scientific">Marinitoga aeolica</name>
    <dbReference type="NCBI Taxonomy" id="2809031"/>
    <lineage>
        <taxon>Bacteria</taxon>
        <taxon>Thermotogati</taxon>
        <taxon>Thermotogota</taxon>
        <taxon>Thermotogae</taxon>
        <taxon>Petrotogales</taxon>
        <taxon>Petrotogaceae</taxon>
        <taxon>Marinitoga</taxon>
    </lineage>
</organism>
<dbReference type="PANTHER" id="PTHR44591:SF14">
    <property type="entry name" value="PROTEIN PILG"/>
    <property type="match status" value="1"/>
</dbReference>
<dbReference type="CDD" id="cd17574">
    <property type="entry name" value="REC_OmpR"/>
    <property type="match status" value="1"/>
</dbReference>
<evidence type="ECO:0000256" key="2">
    <source>
        <dbReference type="ARBA" id="ARBA00023012"/>
    </source>
</evidence>
<protein>
    <submittedName>
        <fullName evidence="5">Response regulator</fullName>
    </submittedName>
</protein>
<feature type="modified residue" description="4-aspartylphosphate" evidence="3">
    <location>
        <position position="53"/>
    </location>
</feature>
<accession>A0ABY8PS35</accession>